<sequence>MRMRLALLVFLLPCLIEADKLPLCSDNCSCIFVNDTLVSRVTCTKDVKDLVMSNSTWINPATNKPYPYLAITLTNQNFIELNFTFPDSDVTYLNLANNDIYRIRGGVFQDLQSMEVLILSSNDLELLSPDAFRGKYMPERYEPLKSLVELRLDHNRLHSLNMDIFEHTTDLEILDLSYNPFKVLDPHTIMAIDSLPQLKELYLGYTQISTLPELMLHTPLYLSILDLSGNPIDKVPETLAESHNLTELYLNDTSFVNMTKENGFPDIPSLQVLHLCHMQHLERIEKGALSGLINLYELRISDNIKLTHLDGDVLKNNDDVNGGGSWPMIRKLHLGNNKLSYLDSEVIARWDQLIELDIRANPWTCECENQWIVDELIPRYQKIDQVKASQVRCGAPIEMVSYTLQELKDRNYQMRCLDEYGAHPEKDALLLVGILAGVLIAIPLILLGIYAYQKRWFGLFSMCDNSPAAYSRRYYNATAKEEDF</sequence>
<evidence type="ECO:0000256" key="4">
    <source>
        <dbReference type="SAM" id="SignalP"/>
    </source>
</evidence>
<feature type="signal peptide" evidence="4">
    <location>
        <begin position="1"/>
        <end position="18"/>
    </location>
</feature>
<evidence type="ECO:0000256" key="1">
    <source>
        <dbReference type="ARBA" id="ARBA00022614"/>
    </source>
</evidence>
<evidence type="ECO:0000256" key="2">
    <source>
        <dbReference type="ARBA" id="ARBA00022737"/>
    </source>
</evidence>
<dbReference type="Pfam" id="PF13855">
    <property type="entry name" value="LRR_8"/>
    <property type="match status" value="2"/>
</dbReference>
<organism evidence="5 6">
    <name type="scientific">Dendroctonus ponderosae</name>
    <name type="common">Mountain pine beetle</name>
    <dbReference type="NCBI Taxonomy" id="77166"/>
    <lineage>
        <taxon>Eukaryota</taxon>
        <taxon>Metazoa</taxon>
        <taxon>Ecdysozoa</taxon>
        <taxon>Arthropoda</taxon>
        <taxon>Hexapoda</taxon>
        <taxon>Insecta</taxon>
        <taxon>Pterygota</taxon>
        <taxon>Neoptera</taxon>
        <taxon>Endopterygota</taxon>
        <taxon>Coleoptera</taxon>
        <taxon>Polyphaga</taxon>
        <taxon>Cucujiformia</taxon>
        <taxon>Curculionidae</taxon>
        <taxon>Scolytinae</taxon>
        <taxon>Dendroctonus</taxon>
    </lineage>
</organism>
<dbReference type="AlphaFoldDB" id="U4ULG7"/>
<feature type="chain" id="PRO_5004656239" description="LRRCT domain-containing protein" evidence="4">
    <location>
        <begin position="19"/>
        <end position="484"/>
    </location>
</feature>
<keyword evidence="3" id="KW-0472">Membrane</keyword>
<dbReference type="Proteomes" id="UP000030742">
    <property type="component" value="Unassembled WGS sequence"/>
</dbReference>
<keyword evidence="4" id="KW-0732">Signal</keyword>
<dbReference type="InterPro" id="IPR003591">
    <property type="entry name" value="Leu-rich_rpt_typical-subtyp"/>
</dbReference>
<dbReference type="SMART" id="SM00369">
    <property type="entry name" value="LRR_TYP"/>
    <property type="match status" value="8"/>
</dbReference>
<dbReference type="InterPro" id="IPR032675">
    <property type="entry name" value="LRR_dom_sf"/>
</dbReference>
<dbReference type="PANTHER" id="PTHR24366">
    <property type="entry name" value="IG(IMMUNOGLOBULIN) AND LRR(LEUCINE RICH REPEAT) DOMAINS"/>
    <property type="match status" value="1"/>
</dbReference>
<evidence type="ECO:0008006" key="7">
    <source>
        <dbReference type="Google" id="ProtNLM"/>
    </source>
</evidence>
<dbReference type="OrthoDB" id="72369at2759"/>
<dbReference type="SUPFAM" id="SSF52058">
    <property type="entry name" value="L domain-like"/>
    <property type="match status" value="1"/>
</dbReference>
<name>U4ULG7_DENPD</name>
<protein>
    <recommendedName>
        <fullName evidence="7">LRRCT domain-containing protein</fullName>
    </recommendedName>
</protein>
<proteinExistence type="predicted"/>
<dbReference type="InterPro" id="IPR001611">
    <property type="entry name" value="Leu-rich_rpt"/>
</dbReference>
<keyword evidence="3" id="KW-0812">Transmembrane</keyword>
<evidence type="ECO:0000313" key="5">
    <source>
        <dbReference type="EMBL" id="ERL90835.1"/>
    </source>
</evidence>
<evidence type="ECO:0000256" key="3">
    <source>
        <dbReference type="SAM" id="Phobius"/>
    </source>
</evidence>
<keyword evidence="1" id="KW-0433">Leucine-rich repeat</keyword>
<reference evidence="5 6" key="1">
    <citation type="journal article" date="2013" name="Genome Biol.">
        <title>Draft genome of the mountain pine beetle, Dendroctonus ponderosae Hopkins, a major forest pest.</title>
        <authorList>
            <person name="Keeling C.I."/>
            <person name="Yuen M.M."/>
            <person name="Liao N.Y."/>
            <person name="Docking T.R."/>
            <person name="Chan S.K."/>
            <person name="Taylor G.A."/>
            <person name="Palmquist D.L."/>
            <person name="Jackman S.D."/>
            <person name="Nguyen A."/>
            <person name="Li M."/>
            <person name="Henderson H."/>
            <person name="Janes J.K."/>
            <person name="Zhao Y."/>
            <person name="Pandoh P."/>
            <person name="Moore R."/>
            <person name="Sperling F.A."/>
            <person name="Huber D.P."/>
            <person name="Birol I."/>
            <person name="Jones S.J."/>
            <person name="Bohlmann J."/>
        </authorList>
    </citation>
    <scope>NUCLEOTIDE SEQUENCE</scope>
</reference>
<evidence type="ECO:0000313" key="6">
    <source>
        <dbReference type="Proteomes" id="UP000030742"/>
    </source>
</evidence>
<gene>
    <name evidence="5" type="ORF">D910_08180</name>
</gene>
<keyword evidence="3" id="KW-1133">Transmembrane helix</keyword>
<dbReference type="Gene3D" id="3.80.10.10">
    <property type="entry name" value="Ribonuclease Inhibitor"/>
    <property type="match status" value="2"/>
</dbReference>
<dbReference type="STRING" id="77166.U4ULG7"/>
<accession>U4ULG7</accession>
<keyword evidence="2" id="KW-0677">Repeat</keyword>
<feature type="transmembrane region" description="Helical" evidence="3">
    <location>
        <begin position="428"/>
        <end position="452"/>
    </location>
</feature>
<dbReference type="PANTHER" id="PTHR24366:SF96">
    <property type="entry name" value="LEUCINE RICH REPEAT CONTAINING 53"/>
    <property type="match status" value="1"/>
</dbReference>
<dbReference type="EMBL" id="KB632260">
    <property type="protein sequence ID" value="ERL90835.1"/>
    <property type="molecule type" value="Genomic_DNA"/>
</dbReference>